<evidence type="ECO:0000313" key="3">
    <source>
        <dbReference type="Proteomes" id="UP000076532"/>
    </source>
</evidence>
<evidence type="ECO:0000256" key="1">
    <source>
        <dbReference type="SAM" id="MobiDB-lite"/>
    </source>
</evidence>
<dbReference type="EMBL" id="KV417487">
    <property type="protein sequence ID" value="KZP32124.1"/>
    <property type="molecule type" value="Genomic_DNA"/>
</dbReference>
<organism evidence="2 3">
    <name type="scientific">Athelia psychrophila</name>
    <dbReference type="NCBI Taxonomy" id="1759441"/>
    <lineage>
        <taxon>Eukaryota</taxon>
        <taxon>Fungi</taxon>
        <taxon>Dikarya</taxon>
        <taxon>Basidiomycota</taxon>
        <taxon>Agaricomycotina</taxon>
        <taxon>Agaricomycetes</taxon>
        <taxon>Agaricomycetidae</taxon>
        <taxon>Atheliales</taxon>
        <taxon>Atheliaceae</taxon>
        <taxon>Athelia</taxon>
    </lineage>
</organism>
<proteinExistence type="predicted"/>
<evidence type="ECO:0000313" key="2">
    <source>
        <dbReference type="EMBL" id="KZP32124.1"/>
    </source>
</evidence>
<dbReference type="Proteomes" id="UP000076532">
    <property type="component" value="Unassembled WGS sequence"/>
</dbReference>
<protein>
    <submittedName>
        <fullName evidence="2">Uncharacterized protein</fullName>
    </submittedName>
</protein>
<feature type="region of interest" description="Disordered" evidence="1">
    <location>
        <begin position="72"/>
        <end position="106"/>
    </location>
</feature>
<reference evidence="2 3" key="1">
    <citation type="journal article" date="2016" name="Mol. Biol. Evol.">
        <title>Comparative Genomics of Early-Diverging Mushroom-Forming Fungi Provides Insights into the Origins of Lignocellulose Decay Capabilities.</title>
        <authorList>
            <person name="Nagy L.G."/>
            <person name="Riley R."/>
            <person name="Tritt A."/>
            <person name="Adam C."/>
            <person name="Daum C."/>
            <person name="Floudas D."/>
            <person name="Sun H."/>
            <person name="Yadav J.S."/>
            <person name="Pangilinan J."/>
            <person name="Larsson K.H."/>
            <person name="Matsuura K."/>
            <person name="Barry K."/>
            <person name="Labutti K."/>
            <person name="Kuo R."/>
            <person name="Ohm R.A."/>
            <person name="Bhattacharya S.S."/>
            <person name="Shirouzu T."/>
            <person name="Yoshinaga Y."/>
            <person name="Martin F.M."/>
            <person name="Grigoriev I.V."/>
            <person name="Hibbett D.S."/>
        </authorList>
    </citation>
    <scope>NUCLEOTIDE SEQUENCE [LARGE SCALE GENOMIC DNA]</scope>
    <source>
        <strain evidence="2 3">CBS 109695</strain>
    </source>
</reference>
<gene>
    <name evidence="2" type="ORF">FIBSPDRAFT_552401</name>
</gene>
<accession>A0A166UX14</accession>
<keyword evidence="3" id="KW-1185">Reference proteome</keyword>
<sequence>MPQLKGEIARDPGINSNMLLSRSSRALKVSVYTTMKLETEAPLPLRSPHTASGVTSLPPRFADTHATAKVQSSTEDDTVIPLPGATRTGQNSEPDAKFQSQTATRAQMPIPECAPEPVSFWLDLYPIDDLLNVPECAPEPPSTSASTFAWIDLQPLGGGEEDIDTPERTPNSPRTPWLDPTAEEEATQAHMPVWCISIPRHLRVVSRRLSTTRVWGRKKP</sequence>
<feature type="region of interest" description="Disordered" evidence="1">
    <location>
        <begin position="155"/>
        <end position="179"/>
    </location>
</feature>
<name>A0A166UX14_9AGAM</name>
<feature type="compositionally biased region" description="Polar residues" evidence="1">
    <location>
        <begin position="87"/>
        <end position="105"/>
    </location>
</feature>
<dbReference type="AlphaFoldDB" id="A0A166UX14"/>